<name>A0A6N8FCP7_9GAMM</name>
<dbReference type="OrthoDB" id="104801at2"/>
<dbReference type="InterPro" id="IPR036777">
    <property type="entry name" value="Channel_Tsx-like_sf"/>
</dbReference>
<dbReference type="SUPFAM" id="SSF111364">
    <property type="entry name" value="Tsx-like channel"/>
    <property type="match status" value="1"/>
</dbReference>
<evidence type="ECO:0008006" key="4">
    <source>
        <dbReference type="Google" id="ProtNLM"/>
    </source>
</evidence>
<keyword evidence="1" id="KW-0732">Signal</keyword>
<dbReference type="RefSeq" id="WP_155695693.1">
    <property type="nucleotide sequence ID" value="NZ_WOCD01000003.1"/>
</dbReference>
<keyword evidence="3" id="KW-1185">Reference proteome</keyword>
<gene>
    <name evidence="2" type="ORF">GNP35_08490</name>
</gene>
<evidence type="ECO:0000313" key="3">
    <source>
        <dbReference type="Proteomes" id="UP000439994"/>
    </source>
</evidence>
<dbReference type="EMBL" id="WOCD01000003">
    <property type="protein sequence ID" value="MUH72522.1"/>
    <property type="molecule type" value="Genomic_DNA"/>
</dbReference>
<sequence length="259" mass="29018">MATKSTLVGLAATSLFLSSSVFASNWSSTEMHLQYGDLDQAFAAPGTSENTTIITLQHSSGWDYGGNFFFVDYSSVKSSDSLYLEWYPTFSTNSLFDIKYGGLLSDVSLVMGINAAPESDILKYLPGVQFSLNLDGFQFFNVLLTGYIDDNEGIAYGGAPKEDDSWMIDVAWRYPVSAGDQQFYIEGHAEYIDERQTEIPNVDSNSWTLVQVQMRWDLGKALSQKPEQLFVGVEYQYWNNKLGTDVDESAVQFLGVWRF</sequence>
<protein>
    <recommendedName>
        <fullName evidence="4">Nucleoside-binding protein</fullName>
    </recommendedName>
</protein>
<evidence type="ECO:0000313" key="2">
    <source>
        <dbReference type="EMBL" id="MUH72522.1"/>
    </source>
</evidence>
<comment type="caution">
    <text evidence="2">The sequence shown here is derived from an EMBL/GenBank/DDBJ whole genome shotgun (WGS) entry which is preliminary data.</text>
</comment>
<dbReference type="AlphaFoldDB" id="A0A6N8FCP7"/>
<dbReference type="GO" id="GO:0009279">
    <property type="term" value="C:cell outer membrane"/>
    <property type="evidence" value="ECO:0007669"/>
    <property type="project" value="InterPro"/>
</dbReference>
<dbReference type="Proteomes" id="UP000439994">
    <property type="component" value="Unassembled WGS sequence"/>
</dbReference>
<accession>A0A6N8FCP7</accession>
<feature type="signal peptide" evidence="1">
    <location>
        <begin position="1"/>
        <end position="23"/>
    </location>
</feature>
<proteinExistence type="predicted"/>
<evidence type="ECO:0000256" key="1">
    <source>
        <dbReference type="SAM" id="SignalP"/>
    </source>
</evidence>
<dbReference type="Gene3D" id="2.40.230.20">
    <property type="entry name" value="Nucleoside-specific channel-forming protein, Tsx-like"/>
    <property type="match status" value="1"/>
</dbReference>
<feature type="chain" id="PRO_5027002750" description="Nucleoside-binding protein" evidence="1">
    <location>
        <begin position="24"/>
        <end position="259"/>
    </location>
</feature>
<organism evidence="2 3">
    <name type="scientific">Psychrosphaera haliotis</name>
    <dbReference type="NCBI Taxonomy" id="555083"/>
    <lineage>
        <taxon>Bacteria</taxon>
        <taxon>Pseudomonadati</taxon>
        <taxon>Pseudomonadota</taxon>
        <taxon>Gammaproteobacteria</taxon>
        <taxon>Alteromonadales</taxon>
        <taxon>Pseudoalteromonadaceae</taxon>
        <taxon>Psychrosphaera</taxon>
    </lineage>
</organism>
<reference evidence="2 3" key="1">
    <citation type="submission" date="2019-11" db="EMBL/GenBank/DDBJ databases">
        <title>P. haliotis isolates from Z. marina roots.</title>
        <authorList>
            <person name="Cohen M."/>
            <person name="Jospin G."/>
            <person name="Eisen J.A."/>
            <person name="Coil D.A."/>
        </authorList>
    </citation>
    <scope>NUCLEOTIDE SEQUENCE [LARGE SCALE GENOMIC DNA]</scope>
    <source>
        <strain evidence="2 3">UCD-MCMsp1aY</strain>
    </source>
</reference>